<dbReference type="Proteomes" id="UP001234495">
    <property type="component" value="Unassembled WGS sequence"/>
</dbReference>
<dbReference type="EMBL" id="JAUSUD010000023">
    <property type="protein sequence ID" value="MDQ0232592.1"/>
    <property type="molecule type" value="Genomic_DNA"/>
</dbReference>
<organism evidence="1 2">
    <name type="scientific">Metabacillus malikii</name>
    <dbReference type="NCBI Taxonomy" id="1504265"/>
    <lineage>
        <taxon>Bacteria</taxon>
        <taxon>Bacillati</taxon>
        <taxon>Bacillota</taxon>
        <taxon>Bacilli</taxon>
        <taxon>Bacillales</taxon>
        <taxon>Bacillaceae</taxon>
        <taxon>Metabacillus</taxon>
    </lineage>
</organism>
<accession>A0ABT9ZJZ7</accession>
<evidence type="ECO:0000313" key="1">
    <source>
        <dbReference type="EMBL" id="MDQ0232592.1"/>
    </source>
</evidence>
<dbReference type="RefSeq" id="WP_307344738.1">
    <property type="nucleotide sequence ID" value="NZ_JAUSUD010000023.1"/>
</dbReference>
<sequence length="71" mass="8017">MKKMSSFIILFLLLIGLYGCRQNGETLKKITIDSIESNSETLVIEDANTIEKIKAAVEKAEKNRVEEEISE</sequence>
<comment type="caution">
    <text evidence="1">The sequence shown here is derived from an EMBL/GenBank/DDBJ whole genome shotgun (WGS) entry which is preliminary data.</text>
</comment>
<reference evidence="1 2" key="1">
    <citation type="submission" date="2023-07" db="EMBL/GenBank/DDBJ databases">
        <title>Genomic Encyclopedia of Type Strains, Phase IV (KMG-IV): sequencing the most valuable type-strain genomes for metagenomic binning, comparative biology and taxonomic classification.</title>
        <authorList>
            <person name="Goeker M."/>
        </authorList>
    </citation>
    <scope>NUCLEOTIDE SEQUENCE [LARGE SCALE GENOMIC DNA]</scope>
    <source>
        <strain evidence="1 2">DSM 29005</strain>
    </source>
</reference>
<keyword evidence="2" id="KW-1185">Reference proteome</keyword>
<dbReference type="PROSITE" id="PS51257">
    <property type="entry name" value="PROKAR_LIPOPROTEIN"/>
    <property type="match status" value="1"/>
</dbReference>
<name>A0ABT9ZJZ7_9BACI</name>
<proteinExistence type="predicted"/>
<evidence type="ECO:0000313" key="2">
    <source>
        <dbReference type="Proteomes" id="UP001234495"/>
    </source>
</evidence>
<protein>
    <submittedName>
        <fullName evidence="1">Uncharacterized protein</fullName>
    </submittedName>
</protein>
<gene>
    <name evidence="1" type="ORF">J2S19_003914</name>
</gene>